<organism evidence="2 3">
    <name type="scientific">Klebsiella michiganensis</name>
    <dbReference type="NCBI Taxonomy" id="1134687"/>
    <lineage>
        <taxon>Bacteria</taxon>
        <taxon>Pseudomonadati</taxon>
        <taxon>Pseudomonadota</taxon>
        <taxon>Gammaproteobacteria</taxon>
        <taxon>Enterobacterales</taxon>
        <taxon>Enterobacteriaceae</taxon>
        <taxon>Klebsiella/Raoultella group</taxon>
        <taxon>Klebsiella</taxon>
    </lineage>
</organism>
<dbReference type="InterPro" id="IPR025949">
    <property type="entry name" value="PapC-like_C"/>
</dbReference>
<dbReference type="Pfam" id="PF13953">
    <property type="entry name" value="PapC_C"/>
    <property type="match status" value="1"/>
</dbReference>
<dbReference type="InterPro" id="IPR000015">
    <property type="entry name" value="Fimb_usher"/>
</dbReference>
<protein>
    <submittedName>
        <fullName evidence="2">Type 1 fimbriae anchoring protein FimD</fullName>
    </submittedName>
</protein>
<dbReference type="FunFam" id="2.60.40.2610:FF:000001">
    <property type="entry name" value="Outer membrane fimbrial usher protein"/>
    <property type="match status" value="1"/>
</dbReference>
<accession>A0A7H4PEF9</accession>
<sequence>MSFGTTTDQHGKTTGTTGINGTLLADNNLSYNVQESDGNHGTSNSGNANMSYQGTYGNLQAGYNYSDGYHQVNYGVSGGVVVHRNGVTLSQPLGDTNILVKAPGAAGVELENATGVKTDWRGYAVIPYATTYRQNRVALNTNSMGQNVDIEDAVTNVVPTQGALVRAEFNAHVGVRALMTLMHNGKPVPFGATVSQKAGNSTIVGDDGQAYLAGLPLNGMLEVQWGESAGQHCVVKYQLPESAKQQPVNKLSERCQ</sequence>
<gene>
    <name evidence="2" type="primary">fimD_3</name>
    <name evidence="2" type="ORF">NCTC11685_04029</name>
</gene>
<dbReference type="Proteomes" id="UP000254863">
    <property type="component" value="Unassembled WGS sequence"/>
</dbReference>
<feature type="domain" description="PapC-like C-terminal" evidence="1">
    <location>
        <begin position="178"/>
        <end position="241"/>
    </location>
</feature>
<reference evidence="2 3" key="1">
    <citation type="submission" date="2018-06" db="EMBL/GenBank/DDBJ databases">
        <authorList>
            <consortium name="Pathogen Informatics"/>
            <person name="Doyle S."/>
        </authorList>
    </citation>
    <scope>NUCLEOTIDE SEQUENCE [LARGE SCALE GENOMIC DNA]</scope>
    <source>
        <strain evidence="2 3">NCTC11685</strain>
    </source>
</reference>
<dbReference type="PANTHER" id="PTHR30451">
    <property type="entry name" value="OUTER MEMBRANE USHER PROTEIN"/>
    <property type="match status" value="1"/>
</dbReference>
<dbReference type="GO" id="GO:0009297">
    <property type="term" value="P:pilus assembly"/>
    <property type="evidence" value="ECO:0007669"/>
    <property type="project" value="InterPro"/>
</dbReference>
<dbReference type="Gene3D" id="2.60.40.2610">
    <property type="entry name" value="Outer membrane usher protein FimD, plug domain"/>
    <property type="match status" value="1"/>
</dbReference>
<dbReference type="GO" id="GO:0009279">
    <property type="term" value="C:cell outer membrane"/>
    <property type="evidence" value="ECO:0007669"/>
    <property type="project" value="TreeGrafter"/>
</dbReference>
<comment type="caution">
    <text evidence="2">The sequence shown here is derived from an EMBL/GenBank/DDBJ whole genome shotgun (WGS) entry which is preliminary data.</text>
</comment>
<dbReference type="AlphaFoldDB" id="A0A7H4PEF9"/>
<dbReference type="EMBL" id="UGMS01000002">
    <property type="protein sequence ID" value="STW66286.1"/>
    <property type="molecule type" value="Genomic_DNA"/>
</dbReference>
<evidence type="ECO:0000259" key="1">
    <source>
        <dbReference type="Pfam" id="PF13953"/>
    </source>
</evidence>
<dbReference type="InterPro" id="IPR043142">
    <property type="entry name" value="PapC-like_C_sf"/>
</dbReference>
<dbReference type="Pfam" id="PF00577">
    <property type="entry name" value="Usher"/>
    <property type="match status" value="1"/>
</dbReference>
<dbReference type="GO" id="GO:0015473">
    <property type="term" value="F:fimbrial usher porin activity"/>
    <property type="evidence" value="ECO:0007669"/>
    <property type="project" value="InterPro"/>
</dbReference>
<proteinExistence type="predicted"/>
<dbReference type="InterPro" id="IPR042186">
    <property type="entry name" value="FimD_plug_dom"/>
</dbReference>
<dbReference type="PANTHER" id="PTHR30451:SF21">
    <property type="entry name" value="FIMBRIAL USHER DOMAIN-CONTAINING PROTEIN YDET-RELATED"/>
    <property type="match status" value="1"/>
</dbReference>
<name>A0A7H4PEF9_9ENTR</name>
<dbReference type="Gene3D" id="2.60.40.2070">
    <property type="match status" value="1"/>
</dbReference>
<evidence type="ECO:0000313" key="3">
    <source>
        <dbReference type="Proteomes" id="UP000254863"/>
    </source>
</evidence>
<evidence type="ECO:0000313" key="2">
    <source>
        <dbReference type="EMBL" id="STW66286.1"/>
    </source>
</evidence>